<proteinExistence type="predicted"/>
<sequence>MKIVNHPFTDAIANGSIGKEAMKFYLIQDHRFLDNFVILLASMVANAPSLKDRIPGCQFLGLITGKENTYFERSLEALGVGEKERCETPNSSATNGFMELMLNTARSGKYDEMLCLLVVAEWSYLSWADRVKGGRLSELPFWCNEWIDLHCGEYFESVVSYLRGLLDKAGETMDDESYARCKAAFLRAVDLEVEFFDQAWSLHK</sequence>
<dbReference type="EMBL" id="JH992969">
    <property type="protein sequence ID" value="EKX53707.1"/>
    <property type="molecule type" value="Genomic_DNA"/>
</dbReference>
<gene>
    <name evidence="4" type="ORF">GUITHDRAFT_150268</name>
</gene>
<evidence type="ECO:0000256" key="1">
    <source>
        <dbReference type="PIRSR" id="PIRSR003170-1"/>
    </source>
</evidence>
<dbReference type="OrthoDB" id="37730at2759"/>
<dbReference type="eggNOG" id="ENOG502S0VT">
    <property type="taxonomic scope" value="Eukaryota"/>
</dbReference>
<dbReference type="CDD" id="cd19358">
    <property type="entry name" value="TenA_E_Spr0628-like"/>
    <property type="match status" value="1"/>
</dbReference>
<dbReference type="InterPro" id="IPR026285">
    <property type="entry name" value="TenA_E"/>
</dbReference>
<dbReference type="InterPro" id="IPR004305">
    <property type="entry name" value="Thiaminase-2/PQQC"/>
</dbReference>
<reference evidence="6" key="2">
    <citation type="submission" date="2012-11" db="EMBL/GenBank/DDBJ databases">
        <authorList>
            <person name="Kuo A."/>
            <person name="Curtis B.A."/>
            <person name="Tanifuji G."/>
            <person name="Burki F."/>
            <person name="Gruber A."/>
            <person name="Irimia M."/>
            <person name="Maruyama S."/>
            <person name="Arias M.C."/>
            <person name="Ball S.G."/>
            <person name="Gile G.H."/>
            <person name="Hirakawa Y."/>
            <person name="Hopkins J.F."/>
            <person name="Rensing S.A."/>
            <person name="Schmutz J."/>
            <person name="Symeonidi A."/>
            <person name="Elias M."/>
            <person name="Eveleigh R.J."/>
            <person name="Herman E.K."/>
            <person name="Klute M.J."/>
            <person name="Nakayama T."/>
            <person name="Obornik M."/>
            <person name="Reyes-Prieto A."/>
            <person name="Armbrust E.V."/>
            <person name="Aves S.J."/>
            <person name="Beiko R.G."/>
            <person name="Coutinho P."/>
            <person name="Dacks J.B."/>
            <person name="Durnford D.G."/>
            <person name="Fast N.M."/>
            <person name="Green B.R."/>
            <person name="Grisdale C."/>
            <person name="Hempe F."/>
            <person name="Henrissat B."/>
            <person name="Hoppner M.P."/>
            <person name="Ishida K.-I."/>
            <person name="Kim E."/>
            <person name="Koreny L."/>
            <person name="Kroth P.G."/>
            <person name="Liu Y."/>
            <person name="Malik S.-B."/>
            <person name="Maier U.G."/>
            <person name="McRose D."/>
            <person name="Mock T."/>
            <person name="Neilson J.A."/>
            <person name="Onodera N.T."/>
            <person name="Poole A.M."/>
            <person name="Pritham E.J."/>
            <person name="Richards T.A."/>
            <person name="Rocap G."/>
            <person name="Roy S.W."/>
            <person name="Sarai C."/>
            <person name="Schaack S."/>
            <person name="Shirato S."/>
            <person name="Slamovits C.H."/>
            <person name="Spencer D.F."/>
            <person name="Suzuki S."/>
            <person name="Worden A.Z."/>
            <person name="Zauner S."/>
            <person name="Barry K."/>
            <person name="Bell C."/>
            <person name="Bharti A.K."/>
            <person name="Crow J.A."/>
            <person name="Grimwood J."/>
            <person name="Kramer R."/>
            <person name="Lindquist E."/>
            <person name="Lucas S."/>
            <person name="Salamov A."/>
            <person name="McFadden G.I."/>
            <person name="Lane C.E."/>
            <person name="Keeling P.J."/>
            <person name="Gray M.W."/>
            <person name="Grigoriev I.V."/>
            <person name="Archibald J.M."/>
        </authorList>
    </citation>
    <scope>NUCLEOTIDE SEQUENCE</scope>
    <source>
        <strain evidence="6">CCMP2712</strain>
    </source>
</reference>
<name>L1JZB6_GUITC</name>
<evidence type="ECO:0000259" key="3">
    <source>
        <dbReference type="Pfam" id="PF03070"/>
    </source>
</evidence>
<evidence type="ECO:0000313" key="4">
    <source>
        <dbReference type="EMBL" id="EKX53707.1"/>
    </source>
</evidence>
<dbReference type="PANTHER" id="PTHR43198:SF2">
    <property type="entry name" value="SI:CH1073-67J19.1-RELATED"/>
    <property type="match status" value="1"/>
</dbReference>
<dbReference type="GO" id="GO:0005829">
    <property type="term" value="C:cytosol"/>
    <property type="evidence" value="ECO:0007669"/>
    <property type="project" value="TreeGrafter"/>
</dbReference>
<dbReference type="AlphaFoldDB" id="L1JZB6"/>
<dbReference type="STRING" id="905079.L1JZB6"/>
<reference evidence="4 6" key="1">
    <citation type="journal article" date="2012" name="Nature">
        <title>Algal genomes reveal evolutionary mosaicism and the fate of nucleomorphs.</title>
        <authorList>
            <consortium name="DOE Joint Genome Institute"/>
            <person name="Curtis B.A."/>
            <person name="Tanifuji G."/>
            <person name="Burki F."/>
            <person name="Gruber A."/>
            <person name="Irimia M."/>
            <person name="Maruyama S."/>
            <person name="Arias M.C."/>
            <person name="Ball S.G."/>
            <person name="Gile G.H."/>
            <person name="Hirakawa Y."/>
            <person name="Hopkins J.F."/>
            <person name="Kuo A."/>
            <person name="Rensing S.A."/>
            <person name="Schmutz J."/>
            <person name="Symeonidi A."/>
            <person name="Elias M."/>
            <person name="Eveleigh R.J."/>
            <person name="Herman E.K."/>
            <person name="Klute M.J."/>
            <person name="Nakayama T."/>
            <person name="Obornik M."/>
            <person name="Reyes-Prieto A."/>
            <person name="Armbrust E.V."/>
            <person name="Aves S.J."/>
            <person name="Beiko R.G."/>
            <person name="Coutinho P."/>
            <person name="Dacks J.B."/>
            <person name="Durnford D.G."/>
            <person name="Fast N.M."/>
            <person name="Green B.R."/>
            <person name="Grisdale C.J."/>
            <person name="Hempel F."/>
            <person name="Henrissat B."/>
            <person name="Hoppner M.P."/>
            <person name="Ishida K."/>
            <person name="Kim E."/>
            <person name="Koreny L."/>
            <person name="Kroth P.G."/>
            <person name="Liu Y."/>
            <person name="Malik S.B."/>
            <person name="Maier U.G."/>
            <person name="McRose D."/>
            <person name="Mock T."/>
            <person name="Neilson J.A."/>
            <person name="Onodera N.T."/>
            <person name="Poole A.M."/>
            <person name="Pritham E.J."/>
            <person name="Richards T.A."/>
            <person name="Rocap G."/>
            <person name="Roy S.W."/>
            <person name="Sarai C."/>
            <person name="Schaack S."/>
            <person name="Shirato S."/>
            <person name="Slamovits C.H."/>
            <person name="Spencer D.F."/>
            <person name="Suzuki S."/>
            <person name="Worden A.Z."/>
            <person name="Zauner S."/>
            <person name="Barry K."/>
            <person name="Bell C."/>
            <person name="Bharti A.K."/>
            <person name="Crow J.A."/>
            <person name="Grimwood J."/>
            <person name="Kramer R."/>
            <person name="Lindquist E."/>
            <person name="Lucas S."/>
            <person name="Salamov A."/>
            <person name="McFadden G.I."/>
            <person name="Lane C.E."/>
            <person name="Keeling P.J."/>
            <person name="Gray M.W."/>
            <person name="Grigoriev I.V."/>
            <person name="Archibald J.M."/>
        </authorList>
    </citation>
    <scope>NUCLEOTIDE SEQUENCE</scope>
    <source>
        <strain evidence="4 6">CCMP2712</strain>
    </source>
</reference>
<dbReference type="SUPFAM" id="SSF48613">
    <property type="entry name" value="Heme oxygenase-like"/>
    <property type="match status" value="1"/>
</dbReference>
<accession>L1JZB6</accession>
<dbReference type="RefSeq" id="XP_005840687.1">
    <property type="nucleotide sequence ID" value="XM_005840630.1"/>
</dbReference>
<dbReference type="OMA" id="AEWITLH"/>
<dbReference type="Gene3D" id="1.20.910.10">
    <property type="entry name" value="Heme oxygenase-like"/>
    <property type="match status" value="1"/>
</dbReference>
<protein>
    <recommendedName>
        <fullName evidence="3">Thiaminase-2/PQQC domain-containing protein</fullName>
    </recommendedName>
</protein>
<dbReference type="EnsemblProtists" id="EKX53707">
    <property type="protein sequence ID" value="EKX53707"/>
    <property type="gene ID" value="GUITHDRAFT_150268"/>
</dbReference>
<feature type="active site" description="Proton donor" evidence="1">
    <location>
        <position position="192"/>
    </location>
</feature>
<dbReference type="KEGG" id="gtt:GUITHDRAFT_150268"/>
<dbReference type="InterPro" id="IPR050967">
    <property type="entry name" value="Thiamine_Salvage_TenA"/>
</dbReference>
<dbReference type="GeneID" id="17310526"/>
<organism evidence="4">
    <name type="scientific">Guillardia theta (strain CCMP2712)</name>
    <name type="common">Cryptophyte</name>
    <dbReference type="NCBI Taxonomy" id="905079"/>
    <lineage>
        <taxon>Eukaryota</taxon>
        <taxon>Cryptophyceae</taxon>
        <taxon>Pyrenomonadales</taxon>
        <taxon>Geminigeraceae</taxon>
        <taxon>Guillardia</taxon>
    </lineage>
</organism>
<feature type="binding site" evidence="2">
    <location>
        <position position="67"/>
    </location>
    <ligand>
        <name>substrate</name>
    </ligand>
</feature>
<dbReference type="PANTHER" id="PTHR43198">
    <property type="entry name" value="BIFUNCTIONAL TH2 PROTEIN"/>
    <property type="match status" value="1"/>
</dbReference>
<dbReference type="PIRSF" id="PIRSF003170">
    <property type="entry name" value="Pet18p"/>
    <property type="match status" value="1"/>
</dbReference>
<feature type="binding site" evidence="2">
    <location>
        <position position="29"/>
    </location>
    <ligand>
        <name>substrate</name>
    </ligand>
</feature>
<dbReference type="Proteomes" id="UP000011087">
    <property type="component" value="Unassembled WGS sequence"/>
</dbReference>
<dbReference type="PaxDb" id="55529-EKX53707"/>
<dbReference type="Pfam" id="PF03070">
    <property type="entry name" value="TENA_THI-4"/>
    <property type="match status" value="1"/>
</dbReference>
<dbReference type="GO" id="GO:0006772">
    <property type="term" value="P:thiamine metabolic process"/>
    <property type="evidence" value="ECO:0007669"/>
    <property type="project" value="UniProtKB-ARBA"/>
</dbReference>
<keyword evidence="6" id="KW-1185">Reference proteome</keyword>
<feature type="binding site" evidence="2">
    <location>
        <position position="121"/>
    </location>
    <ligand>
        <name>substrate</name>
    </ligand>
</feature>
<evidence type="ECO:0000313" key="6">
    <source>
        <dbReference type="Proteomes" id="UP000011087"/>
    </source>
</evidence>
<dbReference type="HOGENOM" id="CLU_077537_0_1_1"/>
<reference evidence="5" key="3">
    <citation type="submission" date="2016-03" db="UniProtKB">
        <authorList>
            <consortium name="EnsemblProtists"/>
        </authorList>
    </citation>
    <scope>IDENTIFICATION</scope>
</reference>
<evidence type="ECO:0000313" key="5">
    <source>
        <dbReference type="EnsemblProtists" id="EKX53707"/>
    </source>
</evidence>
<feature type="domain" description="Thiaminase-2/PQQC" evidence="3">
    <location>
        <begin position="3"/>
        <end position="200"/>
    </location>
</feature>
<dbReference type="InterPro" id="IPR016084">
    <property type="entry name" value="Haem_Oase-like_multi-hlx"/>
</dbReference>
<evidence type="ECO:0000256" key="2">
    <source>
        <dbReference type="PIRSR" id="PIRSR003170-2"/>
    </source>
</evidence>